<dbReference type="AlphaFoldDB" id="A0A4V2G7R8"/>
<evidence type="ECO:0000313" key="3">
    <source>
        <dbReference type="Proteomes" id="UP000292564"/>
    </source>
</evidence>
<organism evidence="2 3">
    <name type="scientific">Krasilnikovia cinnamomea</name>
    <dbReference type="NCBI Taxonomy" id="349313"/>
    <lineage>
        <taxon>Bacteria</taxon>
        <taxon>Bacillati</taxon>
        <taxon>Actinomycetota</taxon>
        <taxon>Actinomycetes</taxon>
        <taxon>Micromonosporales</taxon>
        <taxon>Micromonosporaceae</taxon>
        <taxon>Krasilnikovia</taxon>
    </lineage>
</organism>
<dbReference type="Proteomes" id="UP000292564">
    <property type="component" value="Unassembled WGS sequence"/>
</dbReference>
<dbReference type="PROSITE" id="PS51819">
    <property type="entry name" value="VOC"/>
    <property type="match status" value="1"/>
</dbReference>
<dbReference type="InterPro" id="IPR004360">
    <property type="entry name" value="Glyas_Fos-R_dOase_dom"/>
</dbReference>
<accession>A0A4V2G7R8</accession>
<reference evidence="2 3" key="1">
    <citation type="submission" date="2019-02" db="EMBL/GenBank/DDBJ databases">
        <title>Sequencing the genomes of 1000 actinobacteria strains.</title>
        <authorList>
            <person name="Klenk H.-P."/>
        </authorList>
    </citation>
    <scope>NUCLEOTIDE SEQUENCE [LARGE SCALE GENOMIC DNA]</scope>
    <source>
        <strain evidence="2 3">DSM 45162</strain>
    </source>
</reference>
<gene>
    <name evidence="2" type="ORF">EV385_5557</name>
</gene>
<feature type="domain" description="VOC" evidence="1">
    <location>
        <begin position="19"/>
        <end position="137"/>
    </location>
</feature>
<dbReference type="InterPro" id="IPR029068">
    <property type="entry name" value="Glyas_Bleomycin-R_OHBP_Dase"/>
</dbReference>
<dbReference type="Gene3D" id="3.10.180.10">
    <property type="entry name" value="2,3-Dihydroxybiphenyl 1,2-Dioxygenase, domain 1"/>
    <property type="match status" value="1"/>
</dbReference>
<evidence type="ECO:0000313" key="2">
    <source>
        <dbReference type="EMBL" id="RZU53626.1"/>
    </source>
</evidence>
<comment type="caution">
    <text evidence="2">The sequence shown here is derived from an EMBL/GenBank/DDBJ whole genome shotgun (WGS) entry which is preliminary data.</text>
</comment>
<proteinExistence type="predicted"/>
<dbReference type="Pfam" id="PF00903">
    <property type="entry name" value="Glyoxalase"/>
    <property type="match status" value="1"/>
</dbReference>
<evidence type="ECO:0000259" key="1">
    <source>
        <dbReference type="PROSITE" id="PS51819"/>
    </source>
</evidence>
<name>A0A4V2G7R8_9ACTN</name>
<dbReference type="EMBL" id="SHKY01000001">
    <property type="protein sequence ID" value="RZU53626.1"/>
    <property type="molecule type" value="Genomic_DNA"/>
</dbReference>
<dbReference type="PANTHER" id="PTHR33993">
    <property type="entry name" value="GLYOXALASE-RELATED"/>
    <property type="match status" value="1"/>
</dbReference>
<dbReference type="SUPFAM" id="SSF54593">
    <property type="entry name" value="Glyoxalase/Bleomycin resistance protein/Dihydroxybiphenyl dioxygenase"/>
    <property type="match status" value="1"/>
</dbReference>
<dbReference type="CDD" id="cd07247">
    <property type="entry name" value="SgaA_N_like"/>
    <property type="match status" value="1"/>
</dbReference>
<protein>
    <recommendedName>
        <fullName evidence="1">VOC domain-containing protein</fullName>
    </recommendedName>
</protein>
<dbReference type="PANTHER" id="PTHR33993:SF2">
    <property type="entry name" value="VOC DOMAIN-CONTAINING PROTEIN"/>
    <property type="match status" value="1"/>
</dbReference>
<dbReference type="InterPro" id="IPR037523">
    <property type="entry name" value="VOC_core"/>
</dbReference>
<keyword evidence="3" id="KW-1185">Reference proteome</keyword>
<dbReference type="InterPro" id="IPR052164">
    <property type="entry name" value="Anthracycline_SecMetBiosynth"/>
</dbReference>
<sequence>MVVFRYALEMHMTIVPEHAVVWAEIPVSDLAKSTAFYEAVMGWPLISTESKVGQNPMALFPAKNPVSSVTGHLYPGRPASDGSGPTVHLAIVGTVEEAAQRCAQAGGTVIGPVHDVPAGRVQYATDLDGNSIGLWEWAA</sequence>